<name>X1GQF8_9ZZZZ</name>
<reference evidence="1" key="1">
    <citation type="journal article" date="2014" name="Front. Microbiol.">
        <title>High frequency of phylogenetically diverse reductive dehalogenase-homologous genes in deep subseafloor sedimentary metagenomes.</title>
        <authorList>
            <person name="Kawai M."/>
            <person name="Futagami T."/>
            <person name="Toyoda A."/>
            <person name="Takaki Y."/>
            <person name="Nishi S."/>
            <person name="Hori S."/>
            <person name="Arai W."/>
            <person name="Tsubouchi T."/>
            <person name="Morono Y."/>
            <person name="Uchiyama I."/>
            <person name="Ito T."/>
            <person name="Fujiyama A."/>
            <person name="Inagaki F."/>
            <person name="Takami H."/>
        </authorList>
    </citation>
    <scope>NUCLEOTIDE SEQUENCE</scope>
    <source>
        <strain evidence="1">Expedition CK06-06</strain>
    </source>
</reference>
<sequence>MSIPDMVRELESLETVKIQGTLSIEDLVRRQIDRCNMSISTADPSIYEGNVRAL</sequence>
<comment type="caution">
    <text evidence="1">The sequence shown here is derived from an EMBL/GenBank/DDBJ whole genome shotgun (WGS) entry which is preliminary data.</text>
</comment>
<proteinExistence type="predicted"/>
<feature type="non-terminal residue" evidence="1">
    <location>
        <position position="54"/>
    </location>
</feature>
<accession>X1GQF8</accession>
<protein>
    <submittedName>
        <fullName evidence="1">Uncharacterized protein</fullName>
    </submittedName>
</protein>
<dbReference type="AlphaFoldDB" id="X1GQF8"/>
<evidence type="ECO:0000313" key="1">
    <source>
        <dbReference type="EMBL" id="GAH35243.1"/>
    </source>
</evidence>
<organism evidence="1">
    <name type="scientific">marine sediment metagenome</name>
    <dbReference type="NCBI Taxonomy" id="412755"/>
    <lineage>
        <taxon>unclassified sequences</taxon>
        <taxon>metagenomes</taxon>
        <taxon>ecological metagenomes</taxon>
    </lineage>
</organism>
<gene>
    <name evidence="1" type="ORF">S03H2_15700</name>
</gene>
<dbReference type="EMBL" id="BARU01007987">
    <property type="protein sequence ID" value="GAH35243.1"/>
    <property type="molecule type" value="Genomic_DNA"/>
</dbReference>